<dbReference type="SUPFAM" id="SSF110997">
    <property type="entry name" value="Sporulation related repeat"/>
    <property type="match status" value="1"/>
</dbReference>
<dbReference type="PANTHER" id="PTHR34183">
    <property type="entry name" value="ENDOLYTIC PEPTIDOGLYCAN TRANSGLYCOSYLASE RLPA"/>
    <property type="match status" value="1"/>
</dbReference>
<organism evidence="9 10">
    <name type="scientific">Treponema denticola</name>
    <dbReference type="NCBI Taxonomy" id="158"/>
    <lineage>
        <taxon>Bacteria</taxon>
        <taxon>Pseudomonadati</taxon>
        <taxon>Spirochaetota</taxon>
        <taxon>Spirochaetia</taxon>
        <taxon>Spirochaetales</taxon>
        <taxon>Treponemataceae</taxon>
        <taxon>Treponema</taxon>
    </lineage>
</organism>
<sequence precursor="true">MKKAILMLILSLSFMHFLAAQGEIISEETYASYYGEAFNGRPTANGEIFDMNAYTAAHKTLPFGTLVEVTNLENGRKVIVRINDRGPFVGNREIDVSKAAAAALDMLAYGVVRVSLRKIDPNNMGAFTRTETSEKTINQEKASPKAEETNSRAKDLVKTKEQEFQASTDSTKNQNLVYVPAKASETEGVLWRIQLGSFKREENALRLVIKLRKIGFEPAYEKTETTTRVVLYGIRPHELEKVKRVLELNSFNDYVLRQESW</sequence>
<dbReference type="NCBIfam" id="TIGR00413">
    <property type="entry name" value="rlpA"/>
    <property type="match status" value="1"/>
</dbReference>
<dbReference type="GO" id="GO:0042834">
    <property type="term" value="F:peptidoglycan binding"/>
    <property type="evidence" value="ECO:0007669"/>
    <property type="project" value="InterPro"/>
</dbReference>
<reference evidence="9" key="1">
    <citation type="submission" date="2020-04" db="EMBL/GenBank/DDBJ databases">
        <title>Comparative genomics of oral phylogroup-2 Treponema strains.</title>
        <authorList>
            <person name="Zeng H."/>
            <person name="Chan Y.K."/>
            <person name="Watt R.M."/>
        </authorList>
    </citation>
    <scope>NUCLEOTIDE SEQUENCE</scope>
    <source>
        <strain evidence="9">OMZ 905</strain>
    </source>
</reference>
<evidence type="ECO:0000259" key="8">
    <source>
        <dbReference type="Pfam" id="PF05036"/>
    </source>
</evidence>
<dbReference type="InterPro" id="IPR012997">
    <property type="entry name" value="RplA"/>
</dbReference>
<evidence type="ECO:0000256" key="1">
    <source>
        <dbReference type="ARBA" id="ARBA00022729"/>
    </source>
</evidence>
<proteinExistence type="inferred from homology"/>
<dbReference type="SUPFAM" id="SSF50685">
    <property type="entry name" value="Barwin-like endoglucanases"/>
    <property type="match status" value="1"/>
</dbReference>
<comment type="function">
    <text evidence="4">Lytic transglycosylase with a strong preference for naked glycan strands that lack stem peptides.</text>
</comment>
<feature type="domain" description="RlpA-like protein double-psi beta-barrel" evidence="7">
    <location>
        <begin position="29"/>
        <end position="115"/>
    </location>
</feature>
<dbReference type="InterPro" id="IPR009009">
    <property type="entry name" value="RlpA-like_DPBB"/>
</dbReference>
<evidence type="ECO:0000256" key="2">
    <source>
        <dbReference type="ARBA" id="ARBA00023239"/>
    </source>
</evidence>
<keyword evidence="2 4" id="KW-0456">Lyase</keyword>
<feature type="region of interest" description="Disordered" evidence="6">
    <location>
        <begin position="127"/>
        <end position="156"/>
    </location>
</feature>
<dbReference type="GO" id="GO:0000270">
    <property type="term" value="P:peptidoglycan metabolic process"/>
    <property type="evidence" value="ECO:0007669"/>
    <property type="project" value="UniProtKB-UniRule"/>
</dbReference>
<dbReference type="EMBL" id="CP051635">
    <property type="protein sequence ID" value="UTC99708.1"/>
    <property type="molecule type" value="Genomic_DNA"/>
</dbReference>
<dbReference type="InterPro" id="IPR036680">
    <property type="entry name" value="SPOR-like_sf"/>
</dbReference>
<dbReference type="HAMAP" id="MF_02071">
    <property type="entry name" value="RlpA"/>
    <property type="match status" value="1"/>
</dbReference>
<feature type="domain" description="SPOR" evidence="8">
    <location>
        <begin position="190"/>
        <end position="231"/>
    </location>
</feature>
<accession>A0A9Q9BBI4</accession>
<evidence type="ECO:0000256" key="3">
    <source>
        <dbReference type="ARBA" id="ARBA00023316"/>
    </source>
</evidence>
<dbReference type="EC" id="4.2.2.-" evidence="4"/>
<feature type="chain" id="PRO_5040555255" description="Probable endolytic peptidoglycan transglycosylase RlpA" evidence="4">
    <location>
        <begin position="20"/>
        <end position="261"/>
    </location>
</feature>
<evidence type="ECO:0000259" key="7">
    <source>
        <dbReference type="Pfam" id="PF03330"/>
    </source>
</evidence>
<evidence type="ECO:0000256" key="6">
    <source>
        <dbReference type="SAM" id="MobiDB-lite"/>
    </source>
</evidence>
<evidence type="ECO:0000256" key="4">
    <source>
        <dbReference type="HAMAP-Rule" id="MF_02071"/>
    </source>
</evidence>
<gene>
    <name evidence="4" type="primary">rlpA</name>
    <name evidence="9" type="ORF">E4N86_02875</name>
</gene>
<dbReference type="InterPro" id="IPR034718">
    <property type="entry name" value="RlpA"/>
</dbReference>
<dbReference type="InterPro" id="IPR007730">
    <property type="entry name" value="SPOR-like_dom"/>
</dbReference>
<dbReference type="RefSeq" id="WP_253716492.1">
    <property type="nucleotide sequence ID" value="NZ_CP051522.1"/>
</dbReference>
<dbReference type="Gene3D" id="2.40.40.10">
    <property type="entry name" value="RlpA-like domain"/>
    <property type="match status" value="1"/>
</dbReference>
<name>A0A9Q9BBI4_TREDN</name>
<evidence type="ECO:0000256" key="5">
    <source>
        <dbReference type="RuleBase" id="RU003495"/>
    </source>
</evidence>
<evidence type="ECO:0000313" key="10">
    <source>
        <dbReference type="Proteomes" id="UP001056981"/>
    </source>
</evidence>
<feature type="compositionally biased region" description="Basic and acidic residues" evidence="6">
    <location>
        <begin position="131"/>
        <end position="156"/>
    </location>
</feature>
<dbReference type="Proteomes" id="UP001056981">
    <property type="component" value="Chromosome"/>
</dbReference>
<dbReference type="InterPro" id="IPR036908">
    <property type="entry name" value="RlpA-like_sf"/>
</dbReference>
<dbReference type="PANTHER" id="PTHR34183:SF1">
    <property type="entry name" value="ENDOLYTIC PEPTIDOGLYCAN TRANSGLYCOSYLASE RLPA"/>
    <property type="match status" value="1"/>
</dbReference>
<keyword evidence="1 4" id="KW-0732">Signal</keyword>
<dbReference type="AlphaFoldDB" id="A0A9Q9BBI4"/>
<protein>
    <recommendedName>
        <fullName evidence="4">Probable endolytic peptidoglycan transglycosylase RlpA</fullName>
        <ecNumber evidence="4">4.2.2.-</ecNumber>
    </recommendedName>
</protein>
<keyword evidence="3 4" id="KW-0961">Cell wall biogenesis/degradation</keyword>
<dbReference type="CDD" id="cd22268">
    <property type="entry name" value="DPBB_RlpA-like"/>
    <property type="match status" value="1"/>
</dbReference>
<dbReference type="GO" id="GO:0008932">
    <property type="term" value="F:lytic endotransglycosylase activity"/>
    <property type="evidence" value="ECO:0007669"/>
    <property type="project" value="UniProtKB-UniRule"/>
</dbReference>
<comment type="similarity">
    <text evidence="4 5">Belongs to the RlpA family.</text>
</comment>
<evidence type="ECO:0000313" key="9">
    <source>
        <dbReference type="EMBL" id="UTC99708.1"/>
    </source>
</evidence>
<dbReference type="Pfam" id="PF05036">
    <property type="entry name" value="SPOR"/>
    <property type="match status" value="1"/>
</dbReference>
<feature type="signal peptide" evidence="4">
    <location>
        <begin position="1"/>
        <end position="19"/>
    </location>
</feature>
<dbReference type="Gene3D" id="3.30.70.1070">
    <property type="entry name" value="Sporulation related repeat"/>
    <property type="match status" value="1"/>
</dbReference>
<dbReference type="Pfam" id="PF03330">
    <property type="entry name" value="DPBB_1"/>
    <property type="match status" value="1"/>
</dbReference>
<dbReference type="GO" id="GO:0071555">
    <property type="term" value="P:cell wall organization"/>
    <property type="evidence" value="ECO:0007669"/>
    <property type="project" value="UniProtKB-KW"/>
</dbReference>